<accession>A0A090DJ80</accession>
<reference evidence="4" key="1">
    <citation type="submission" date="2014-08" db="EMBL/GenBank/DDBJ databases">
        <authorList>
            <person name="Moulin L."/>
        </authorList>
    </citation>
    <scope>NUCLEOTIDE SEQUENCE [LARGE SCALE GENOMIC DNA]</scope>
</reference>
<organism evidence="3 4">
    <name type="scientific">Mesorhizobium plurifarium</name>
    <dbReference type="NCBI Taxonomy" id="69974"/>
    <lineage>
        <taxon>Bacteria</taxon>
        <taxon>Pseudomonadati</taxon>
        <taxon>Pseudomonadota</taxon>
        <taxon>Alphaproteobacteria</taxon>
        <taxon>Hyphomicrobiales</taxon>
        <taxon>Phyllobacteriaceae</taxon>
        <taxon>Mesorhizobium</taxon>
    </lineage>
</organism>
<protein>
    <recommendedName>
        <fullName evidence="2">UspA domain-containing protein</fullName>
    </recommendedName>
</protein>
<evidence type="ECO:0000313" key="4">
    <source>
        <dbReference type="Proteomes" id="UP000045285"/>
    </source>
</evidence>
<dbReference type="CDD" id="cd00293">
    <property type="entry name" value="USP-like"/>
    <property type="match status" value="1"/>
</dbReference>
<evidence type="ECO:0000313" key="3">
    <source>
        <dbReference type="EMBL" id="CDX13496.1"/>
    </source>
</evidence>
<keyword evidence="4" id="KW-1185">Reference proteome</keyword>
<evidence type="ECO:0000259" key="2">
    <source>
        <dbReference type="Pfam" id="PF00582"/>
    </source>
</evidence>
<dbReference type="PRINTS" id="PR01438">
    <property type="entry name" value="UNVRSLSTRESS"/>
</dbReference>
<dbReference type="EMBL" id="CCMZ01000006">
    <property type="protein sequence ID" value="CDX13496.1"/>
    <property type="molecule type" value="Genomic_DNA"/>
</dbReference>
<dbReference type="Proteomes" id="UP000045285">
    <property type="component" value="Unassembled WGS sequence"/>
</dbReference>
<dbReference type="AlphaFoldDB" id="A0A090DJ80"/>
<proteinExistence type="inferred from homology"/>
<dbReference type="InterPro" id="IPR006016">
    <property type="entry name" value="UspA"/>
</dbReference>
<dbReference type="SUPFAM" id="SSF52402">
    <property type="entry name" value="Adenine nucleotide alpha hydrolases-like"/>
    <property type="match status" value="1"/>
</dbReference>
<name>A0A090DJ80_MESPL</name>
<dbReference type="Pfam" id="PF00582">
    <property type="entry name" value="Usp"/>
    <property type="match status" value="1"/>
</dbReference>
<comment type="similarity">
    <text evidence="1">Belongs to the universal stress protein A family.</text>
</comment>
<evidence type="ECO:0000256" key="1">
    <source>
        <dbReference type="ARBA" id="ARBA00008791"/>
    </source>
</evidence>
<feature type="domain" description="UspA" evidence="2">
    <location>
        <begin position="154"/>
        <end position="276"/>
    </location>
</feature>
<dbReference type="InterPro" id="IPR006015">
    <property type="entry name" value="Universal_stress_UspA"/>
</dbReference>
<dbReference type="Gene3D" id="3.40.50.12370">
    <property type="match status" value="1"/>
</dbReference>
<sequence>MPFKTLLTVTGADQGDDDLRLATGLCEEINAHLSVLVLVIAAPPSGGAYAEVVSPAWLAEREAEMVMLQKRNSAVSKMLSASPVSTDLSDDYPDHAWADEVIGRRARYADLTVLGPDLLTSQTLKEKVIEGALFSSGKPLLLVPDGATATLKPKRVLVAWDASLEASRALRESLDLLSGADEVRIVMVDPIEDERHHGAEPGADVATYLSRHGVKVAVDRLPSSNYSIADVLRQHAVDTGAELMVMGAYGHSRLRERIFGGVTRSMIEDPRLPIIMAR</sequence>
<gene>
    <name evidence="3" type="ORF">MPL3356_140229</name>
</gene>